<organism evidence="3 4">
    <name type="scientific">Paenibacillus yonginensis</name>
    <dbReference type="NCBI Taxonomy" id="1462996"/>
    <lineage>
        <taxon>Bacteria</taxon>
        <taxon>Bacillati</taxon>
        <taxon>Bacillota</taxon>
        <taxon>Bacilli</taxon>
        <taxon>Bacillales</taxon>
        <taxon>Paenibacillaceae</taxon>
        <taxon>Paenibacillus</taxon>
    </lineage>
</organism>
<evidence type="ECO:0000313" key="3">
    <source>
        <dbReference type="EMBL" id="ANS74196.1"/>
    </source>
</evidence>
<dbReference type="STRING" id="1462996.AWM70_06040"/>
<keyword evidence="2" id="KW-0812">Transmembrane</keyword>
<dbReference type="KEGG" id="pyg:AWM70_06040"/>
<proteinExistence type="predicted"/>
<evidence type="ECO:0000256" key="2">
    <source>
        <dbReference type="SAM" id="Phobius"/>
    </source>
</evidence>
<reference evidence="3 4" key="1">
    <citation type="submission" date="2016-01" db="EMBL/GenBank/DDBJ databases">
        <title>Complete Genome Sequence of Paenibacillus yonginensis DCY84, a novel Plant Growth-Promoting Bacteria with Elicitation of Induced Systemic Resistance.</title>
        <authorList>
            <person name="Kim Y.J."/>
            <person name="Yang D.C."/>
            <person name="Sukweenadhi J."/>
        </authorList>
    </citation>
    <scope>NUCLEOTIDE SEQUENCE [LARGE SCALE GENOMIC DNA]</scope>
    <source>
        <strain evidence="3 4">DCY84</strain>
    </source>
</reference>
<protein>
    <submittedName>
        <fullName evidence="3">Uncharacterized protein</fullName>
    </submittedName>
</protein>
<dbReference type="OrthoDB" id="9914654at2"/>
<feature type="transmembrane region" description="Helical" evidence="2">
    <location>
        <begin position="6"/>
        <end position="36"/>
    </location>
</feature>
<accession>A0A1B1MYF6</accession>
<evidence type="ECO:0000313" key="4">
    <source>
        <dbReference type="Proteomes" id="UP000092573"/>
    </source>
</evidence>
<dbReference type="RefSeq" id="WP_068694792.1">
    <property type="nucleotide sequence ID" value="NZ_CP014167.1"/>
</dbReference>
<sequence length="104" mass="11959">MLAPLIVLVVLACLVSAFIPFGGILVTSVLFAVVVLQYQKINRIHEELQEIRKHLGLMKPEEKEEYEIEQQIKEVDQLDDMSREQRNQKIEEELANAGDPDKKD</sequence>
<feature type="compositionally biased region" description="Basic and acidic residues" evidence="1">
    <location>
        <begin position="77"/>
        <end position="92"/>
    </location>
</feature>
<gene>
    <name evidence="3" type="ORF">AWM70_06040</name>
</gene>
<name>A0A1B1MYF6_9BACL</name>
<keyword evidence="2" id="KW-1133">Transmembrane helix</keyword>
<dbReference type="Proteomes" id="UP000092573">
    <property type="component" value="Chromosome"/>
</dbReference>
<keyword evidence="4" id="KW-1185">Reference proteome</keyword>
<feature type="region of interest" description="Disordered" evidence="1">
    <location>
        <begin position="77"/>
        <end position="104"/>
    </location>
</feature>
<dbReference type="EMBL" id="CP014167">
    <property type="protein sequence ID" value="ANS74196.1"/>
    <property type="molecule type" value="Genomic_DNA"/>
</dbReference>
<dbReference type="AlphaFoldDB" id="A0A1B1MYF6"/>
<keyword evidence="2" id="KW-0472">Membrane</keyword>
<evidence type="ECO:0000256" key="1">
    <source>
        <dbReference type="SAM" id="MobiDB-lite"/>
    </source>
</evidence>